<sequence length="326" mass="36327">MAKDPATAGVNYLRISVTDRCQLRCRYCTYWREWQKLPCGEILRYEELLRLATLAAVKGISKIRVTGGEPLLRRGLLEFLPELHRIPGITKVCLTTNGVLLPKLASALYETGLRHLNISLDTLQRERYRHITGRDNLPEVLAGLEQAASLGFHPVKINCVVLKGINDDEVLDLAMLARDRPYQVRFIELMPTVSQQWWQRHFLPLPAVLLRLKTLGPLLPAIPEDAAGPARIFRVPGFQGELGFISPLNGHRCSTCNRLRLTADGKLRPCLLNPHELDLKGLLRMSRGDDSLSCLFEKALELKGGKAGSSLTHAHPPGRSMVSIGG</sequence>
<dbReference type="SFLD" id="SFLDS00029">
    <property type="entry name" value="Radical_SAM"/>
    <property type="match status" value="1"/>
</dbReference>
<keyword evidence="6" id="KW-0408">Iron</keyword>
<evidence type="ECO:0000256" key="6">
    <source>
        <dbReference type="ARBA" id="ARBA00023004"/>
    </source>
</evidence>
<dbReference type="InterPro" id="IPR006638">
    <property type="entry name" value="Elp3/MiaA/NifB-like_rSAM"/>
</dbReference>
<name>A0A7V6A2Y1_9BACT</name>
<dbReference type="SFLD" id="SFLDG01067">
    <property type="entry name" value="SPASM/twitch_domain_containing"/>
    <property type="match status" value="1"/>
</dbReference>
<dbReference type="NCBIfam" id="TIGR02666">
    <property type="entry name" value="moaA"/>
    <property type="match status" value="1"/>
</dbReference>
<evidence type="ECO:0000256" key="8">
    <source>
        <dbReference type="ARBA" id="ARBA00023134"/>
    </source>
</evidence>
<feature type="domain" description="Radical SAM core" evidence="12">
    <location>
        <begin position="5"/>
        <end position="223"/>
    </location>
</feature>
<dbReference type="InterPro" id="IPR058240">
    <property type="entry name" value="rSAM_sf"/>
</dbReference>
<dbReference type="AlphaFoldDB" id="A0A7V6A2Y1"/>
<comment type="cofactor">
    <cofactor evidence="1">
        <name>[4Fe-4S] cluster</name>
        <dbReference type="ChEBI" id="CHEBI:49883"/>
    </cofactor>
</comment>
<dbReference type="GO" id="GO:0061799">
    <property type="term" value="F:cyclic pyranopterin monophosphate synthase activity"/>
    <property type="evidence" value="ECO:0007669"/>
    <property type="project" value="TreeGrafter"/>
</dbReference>
<keyword evidence="10" id="KW-0456">Lyase</keyword>
<dbReference type="SUPFAM" id="SSF102114">
    <property type="entry name" value="Radical SAM enzymes"/>
    <property type="match status" value="1"/>
</dbReference>
<dbReference type="PANTHER" id="PTHR22960:SF0">
    <property type="entry name" value="MOLYBDENUM COFACTOR BIOSYNTHESIS PROTEIN 1"/>
    <property type="match status" value="1"/>
</dbReference>
<organism evidence="13">
    <name type="scientific">Desulfobacca acetoxidans</name>
    <dbReference type="NCBI Taxonomy" id="60893"/>
    <lineage>
        <taxon>Bacteria</taxon>
        <taxon>Pseudomonadati</taxon>
        <taxon>Thermodesulfobacteriota</taxon>
        <taxon>Desulfobaccia</taxon>
        <taxon>Desulfobaccales</taxon>
        <taxon>Desulfobaccaceae</taxon>
        <taxon>Desulfobacca</taxon>
    </lineage>
</organism>
<evidence type="ECO:0000256" key="10">
    <source>
        <dbReference type="ARBA" id="ARBA00023239"/>
    </source>
</evidence>
<dbReference type="EMBL" id="DTGR01000086">
    <property type="protein sequence ID" value="HHS29160.1"/>
    <property type="molecule type" value="Genomic_DNA"/>
</dbReference>
<dbReference type="Pfam" id="PF04055">
    <property type="entry name" value="Radical_SAM"/>
    <property type="match status" value="1"/>
</dbReference>
<evidence type="ECO:0000256" key="9">
    <source>
        <dbReference type="ARBA" id="ARBA00023150"/>
    </source>
</evidence>
<dbReference type="PANTHER" id="PTHR22960">
    <property type="entry name" value="MOLYBDOPTERIN COFACTOR SYNTHESIS PROTEIN A"/>
    <property type="match status" value="1"/>
</dbReference>
<evidence type="ECO:0000256" key="1">
    <source>
        <dbReference type="ARBA" id="ARBA00001966"/>
    </source>
</evidence>
<reference evidence="13" key="1">
    <citation type="journal article" date="2020" name="mSystems">
        <title>Genome- and Community-Level Interaction Insights into Carbon Utilization and Element Cycling Functions of Hydrothermarchaeota in Hydrothermal Sediment.</title>
        <authorList>
            <person name="Zhou Z."/>
            <person name="Liu Y."/>
            <person name="Xu W."/>
            <person name="Pan J."/>
            <person name="Luo Z.H."/>
            <person name="Li M."/>
        </authorList>
    </citation>
    <scope>NUCLEOTIDE SEQUENCE [LARGE SCALE GENOMIC DNA]</scope>
    <source>
        <strain evidence="13">SpSt-767</strain>
    </source>
</reference>
<proteinExistence type="predicted"/>
<evidence type="ECO:0000256" key="11">
    <source>
        <dbReference type="SAM" id="MobiDB-lite"/>
    </source>
</evidence>
<dbReference type="InterPro" id="IPR013483">
    <property type="entry name" value="MoaA"/>
</dbReference>
<dbReference type="SMART" id="SM00729">
    <property type="entry name" value="Elp3"/>
    <property type="match status" value="1"/>
</dbReference>
<keyword evidence="5" id="KW-0547">Nucleotide-binding</keyword>
<dbReference type="Gene3D" id="3.20.20.70">
    <property type="entry name" value="Aldolase class I"/>
    <property type="match status" value="1"/>
</dbReference>
<gene>
    <name evidence="13" type="primary">moaA</name>
    <name evidence="13" type="ORF">ENV52_05600</name>
</gene>
<evidence type="ECO:0000259" key="12">
    <source>
        <dbReference type="PROSITE" id="PS51918"/>
    </source>
</evidence>
<accession>A0A7V6A2Y1</accession>
<dbReference type="Pfam" id="PF06463">
    <property type="entry name" value="Mob_synth_C"/>
    <property type="match status" value="1"/>
</dbReference>
<evidence type="ECO:0000256" key="5">
    <source>
        <dbReference type="ARBA" id="ARBA00022741"/>
    </source>
</evidence>
<evidence type="ECO:0000256" key="4">
    <source>
        <dbReference type="ARBA" id="ARBA00022723"/>
    </source>
</evidence>
<keyword evidence="8" id="KW-0342">GTP-binding</keyword>
<dbReference type="InterPro" id="IPR007197">
    <property type="entry name" value="rSAM"/>
</dbReference>
<evidence type="ECO:0000256" key="2">
    <source>
        <dbReference type="ARBA" id="ARBA00022485"/>
    </source>
</evidence>
<evidence type="ECO:0000256" key="3">
    <source>
        <dbReference type="ARBA" id="ARBA00022691"/>
    </source>
</evidence>
<feature type="region of interest" description="Disordered" evidence="11">
    <location>
        <begin position="307"/>
        <end position="326"/>
    </location>
</feature>
<dbReference type="InterPro" id="IPR013785">
    <property type="entry name" value="Aldolase_TIM"/>
</dbReference>
<comment type="caution">
    <text evidence="13">The sequence shown here is derived from an EMBL/GenBank/DDBJ whole genome shotgun (WGS) entry which is preliminary data.</text>
</comment>
<dbReference type="InterPro" id="IPR010505">
    <property type="entry name" value="MoaA_twitch"/>
</dbReference>
<dbReference type="PROSITE" id="PS51918">
    <property type="entry name" value="RADICAL_SAM"/>
    <property type="match status" value="1"/>
</dbReference>
<dbReference type="GO" id="GO:0005525">
    <property type="term" value="F:GTP binding"/>
    <property type="evidence" value="ECO:0007669"/>
    <property type="project" value="UniProtKB-KW"/>
</dbReference>
<dbReference type="SFLD" id="SFLDG01383">
    <property type="entry name" value="cyclic_pyranopterin_phosphate"/>
    <property type="match status" value="1"/>
</dbReference>
<dbReference type="GO" id="GO:0061798">
    <property type="term" value="F:GTP 3',8'-cyclase activity"/>
    <property type="evidence" value="ECO:0007669"/>
    <property type="project" value="TreeGrafter"/>
</dbReference>
<keyword evidence="3" id="KW-0949">S-adenosyl-L-methionine</keyword>
<keyword evidence="9" id="KW-0501">Molybdenum cofactor biosynthesis</keyword>
<dbReference type="CDD" id="cd21117">
    <property type="entry name" value="Twitch_MoaA"/>
    <property type="match status" value="1"/>
</dbReference>
<protein>
    <submittedName>
        <fullName evidence="13">GTP 3',8-cyclase MoaA</fullName>
    </submittedName>
</protein>
<dbReference type="SFLD" id="SFLDG01386">
    <property type="entry name" value="main_SPASM_domain-containing"/>
    <property type="match status" value="1"/>
</dbReference>
<dbReference type="InterPro" id="IPR050105">
    <property type="entry name" value="MoCo_biosynth_MoaA/MoaC"/>
</dbReference>
<dbReference type="GO" id="GO:0051539">
    <property type="term" value="F:4 iron, 4 sulfur cluster binding"/>
    <property type="evidence" value="ECO:0007669"/>
    <property type="project" value="UniProtKB-KW"/>
</dbReference>
<dbReference type="GO" id="GO:0046872">
    <property type="term" value="F:metal ion binding"/>
    <property type="evidence" value="ECO:0007669"/>
    <property type="project" value="UniProtKB-KW"/>
</dbReference>
<dbReference type="CDD" id="cd01335">
    <property type="entry name" value="Radical_SAM"/>
    <property type="match status" value="1"/>
</dbReference>
<keyword evidence="2" id="KW-0004">4Fe-4S</keyword>
<keyword evidence="7" id="KW-0411">Iron-sulfur</keyword>
<dbReference type="InterPro" id="IPR040064">
    <property type="entry name" value="MoaA-like"/>
</dbReference>
<dbReference type="GO" id="GO:0006777">
    <property type="term" value="P:Mo-molybdopterin cofactor biosynthetic process"/>
    <property type="evidence" value="ECO:0007669"/>
    <property type="project" value="UniProtKB-KW"/>
</dbReference>
<evidence type="ECO:0000313" key="13">
    <source>
        <dbReference type="EMBL" id="HHS29160.1"/>
    </source>
</evidence>
<evidence type="ECO:0000256" key="7">
    <source>
        <dbReference type="ARBA" id="ARBA00023014"/>
    </source>
</evidence>
<keyword evidence="4" id="KW-0479">Metal-binding</keyword>